<dbReference type="InterPro" id="IPR005904">
    <property type="entry name" value="Hxn_phspho_trans"/>
</dbReference>
<evidence type="ECO:0000256" key="1">
    <source>
        <dbReference type="ARBA" id="ARBA00001946"/>
    </source>
</evidence>
<organism evidence="17 18">
    <name type="scientific">Pseudothermotoga hypogea DSM 11164 = NBRC 106472</name>
    <dbReference type="NCBI Taxonomy" id="1123384"/>
    <lineage>
        <taxon>Bacteria</taxon>
        <taxon>Thermotogati</taxon>
        <taxon>Thermotogota</taxon>
        <taxon>Thermotogae</taxon>
        <taxon>Thermotogales</taxon>
        <taxon>Thermotogaceae</taxon>
        <taxon>Pseudothermotoga</taxon>
    </lineage>
</organism>
<keyword evidence="9 15" id="KW-0479">Metal-binding</keyword>
<comment type="pathway">
    <text evidence="3 15">Purine metabolism; IMP biosynthesis via salvage pathway; IMP from hypoxanthine: step 1/1.</text>
</comment>
<evidence type="ECO:0000313" key="17">
    <source>
        <dbReference type="EMBL" id="AJC73791.1"/>
    </source>
</evidence>
<dbReference type="GO" id="GO:0000287">
    <property type="term" value="F:magnesium ion binding"/>
    <property type="evidence" value="ECO:0007669"/>
    <property type="project" value="TreeGrafter"/>
</dbReference>
<dbReference type="InterPro" id="IPR000836">
    <property type="entry name" value="PRTase_dom"/>
</dbReference>
<comment type="cofactor">
    <cofactor evidence="1 15">
        <name>Mg(2+)</name>
        <dbReference type="ChEBI" id="CHEBI:18420"/>
    </cofactor>
</comment>
<evidence type="ECO:0000313" key="18">
    <source>
        <dbReference type="Proteomes" id="UP000077469"/>
    </source>
</evidence>
<dbReference type="Gene3D" id="3.40.50.2020">
    <property type="match status" value="1"/>
</dbReference>
<comment type="catalytic activity">
    <reaction evidence="14">
        <text>IMP + diphosphate = hypoxanthine + 5-phospho-alpha-D-ribose 1-diphosphate</text>
        <dbReference type="Rhea" id="RHEA:17973"/>
        <dbReference type="ChEBI" id="CHEBI:17368"/>
        <dbReference type="ChEBI" id="CHEBI:33019"/>
        <dbReference type="ChEBI" id="CHEBI:58017"/>
        <dbReference type="ChEBI" id="CHEBI:58053"/>
        <dbReference type="EC" id="2.4.2.8"/>
    </reaction>
    <physiologicalReaction direction="right-to-left" evidence="14">
        <dbReference type="Rhea" id="RHEA:17975"/>
    </physiologicalReaction>
</comment>
<evidence type="ECO:0000256" key="8">
    <source>
        <dbReference type="ARBA" id="ARBA00022679"/>
    </source>
</evidence>
<keyword evidence="7 15" id="KW-0328">Glycosyltransferase</keyword>
<dbReference type="GO" id="GO:0000166">
    <property type="term" value="F:nucleotide binding"/>
    <property type="evidence" value="ECO:0007669"/>
    <property type="project" value="UniProtKB-KW"/>
</dbReference>
<dbReference type="NCBIfam" id="TIGR01203">
    <property type="entry name" value="HGPRTase"/>
    <property type="match status" value="1"/>
</dbReference>
<dbReference type="OrthoDB" id="9802824at2"/>
<gene>
    <name evidence="17" type="ORF">AJ81_05815</name>
</gene>
<dbReference type="EMBL" id="CP007141">
    <property type="protein sequence ID" value="AJC73791.1"/>
    <property type="molecule type" value="Genomic_DNA"/>
</dbReference>
<evidence type="ECO:0000256" key="10">
    <source>
        <dbReference type="ARBA" id="ARBA00022726"/>
    </source>
</evidence>
<evidence type="ECO:0000256" key="14">
    <source>
        <dbReference type="ARBA" id="ARBA00049402"/>
    </source>
</evidence>
<dbReference type="GO" id="GO:0032263">
    <property type="term" value="P:GMP salvage"/>
    <property type="evidence" value="ECO:0007669"/>
    <property type="project" value="TreeGrafter"/>
</dbReference>
<evidence type="ECO:0000256" key="2">
    <source>
        <dbReference type="ARBA" id="ARBA00004496"/>
    </source>
</evidence>
<dbReference type="PATRIC" id="fig|1123384.7.peg.1164"/>
<dbReference type="UniPathway" id="UPA00591">
    <property type="reaction ID" value="UER00648"/>
</dbReference>
<evidence type="ECO:0000256" key="9">
    <source>
        <dbReference type="ARBA" id="ARBA00022723"/>
    </source>
</evidence>
<dbReference type="GO" id="GO:0006178">
    <property type="term" value="P:guanine salvage"/>
    <property type="evidence" value="ECO:0007669"/>
    <property type="project" value="TreeGrafter"/>
</dbReference>
<dbReference type="InterPro" id="IPR029057">
    <property type="entry name" value="PRTase-like"/>
</dbReference>
<dbReference type="PANTHER" id="PTHR43340">
    <property type="entry name" value="HYPOXANTHINE-GUANINE PHOSPHORIBOSYLTRANSFERASE"/>
    <property type="match status" value="1"/>
</dbReference>
<evidence type="ECO:0000256" key="7">
    <source>
        <dbReference type="ARBA" id="ARBA00022676"/>
    </source>
</evidence>
<evidence type="ECO:0000256" key="15">
    <source>
        <dbReference type="RuleBase" id="RU364099"/>
    </source>
</evidence>
<comment type="similarity">
    <text evidence="4 15">Belongs to the purine/pyrimidine phosphoribosyltransferase family.</text>
</comment>
<dbReference type="KEGG" id="phy:AJ81_05815"/>
<proteinExistence type="inferred from homology"/>
<keyword evidence="8 15" id="KW-0808">Transferase</keyword>
<sequence>MSVEVLLDEKIIKERIKQLAKEIENYYKDKTETLHAICVLKGSIHFFSELMLNLNMHVNYSFVHVSSYAGTESTGRIRVKSWVDEPLQDKYVLVVEDIVDTGNTLRYILNYLKKYRPADLKVATLVEKEKYQHGIPIDFVGFKVQDVFLIGYGLDYEEKYRNLPYIGYLKNT</sequence>
<dbReference type="Pfam" id="PF00156">
    <property type="entry name" value="Pribosyltran"/>
    <property type="match status" value="1"/>
</dbReference>
<evidence type="ECO:0000256" key="4">
    <source>
        <dbReference type="ARBA" id="ARBA00008391"/>
    </source>
</evidence>
<keyword evidence="12 15" id="KW-0460">Magnesium</keyword>
<evidence type="ECO:0000256" key="11">
    <source>
        <dbReference type="ARBA" id="ARBA00022741"/>
    </source>
</evidence>
<dbReference type="GO" id="GO:0052657">
    <property type="term" value="F:guanine phosphoribosyltransferase activity"/>
    <property type="evidence" value="ECO:0007669"/>
    <property type="project" value="RHEA"/>
</dbReference>
<keyword evidence="18" id="KW-1185">Reference proteome</keyword>
<dbReference type="RefSeq" id="WP_031505519.1">
    <property type="nucleotide sequence ID" value="NC_022795.1"/>
</dbReference>
<evidence type="ECO:0000256" key="6">
    <source>
        <dbReference type="ARBA" id="ARBA00022490"/>
    </source>
</evidence>
<dbReference type="GO" id="GO:0006166">
    <property type="term" value="P:purine ribonucleoside salvage"/>
    <property type="evidence" value="ECO:0007669"/>
    <property type="project" value="UniProtKB-KW"/>
</dbReference>
<dbReference type="EC" id="2.4.2.8" evidence="5 15"/>
<dbReference type="Proteomes" id="UP000077469">
    <property type="component" value="Chromosome"/>
</dbReference>
<dbReference type="PANTHER" id="PTHR43340:SF1">
    <property type="entry name" value="HYPOXANTHINE PHOSPHORIBOSYLTRANSFERASE"/>
    <property type="match status" value="1"/>
</dbReference>
<dbReference type="GO" id="GO:0005829">
    <property type="term" value="C:cytosol"/>
    <property type="evidence" value="ECO:0007669"/>
    <property type="project" value="TreeGrafter"/>
</dbReference>
<evidence type="ECO:0000256" key="5">
    <source>
        <dbReference type="ARBA" id="ARBA00011895"/>
    </source>
</evidence>
<comment type="catalytic activity">
    <reaction evidence="13">
        <text>GMP + diphosphate = guanine + 5-phospho-alpha-D-ribose 1-diphosphate</text>
        <dbReference type="Rhea" id="RHEA:25424"/>
        <dbReference type="ChEBI" id="CHEBI:16235"/>
        <dbReference type="ChEBI" id="CHEBI:33019"/>
        <dbReference type="ChEBI" id="CHEBI:58017"/>
        <dbReference type="ChEBI" id="CHEBI:58115"/>
        <dbReference type="EC" id="2.4.2.8"/>
    </reaction>
    <physiologicalReaction direction="right-to-left" evidence="13">
        <dbReference type="Rhea" id="RHEA:25426"/>
    </physiologicalReaction>
</comment>
<keyword evidence="11 15" id="KW-0547">Nucleotide-binding</keyword>
<feature type="domain" description="Phosphoribosyltransferase" evidence="16">
    <location>
        <begin position="3"/>
        <end position="156"/>
    </location>
</feature>
<dbReference type="GO" id="GO:0046100">
    <property type="term" value="P:hypoxanthine metabolic process"/>
    <property type="evidence" value="ECO:0007669"/>
    <property type="project" value="TreeGrafter"/>
</dbReference>
<dbReference type="CDD" id="cd06223">
    <property type="entry name" value="PRTases_typeI"/>
    <property type="match status" value="1"/>
</dbReference>
<protein>
    <recommendedName>
        <fullName evidence="5 15">Hypoxanthine phosphoribosyltransferase</fullName>
        <ecNumber evidence="5 15">2.4.2.8</ecNumber>
    </recommendedName>
</protein>
<evidence type="ECO:0000259" key="16">
    <source>
        <dbReference type="Pfam" id="PF00156"/>
    </source>
</evidence>
<reference evidence="17 18" key="1">
    <citation type="submission" date="2014-01" db="EMBL/GenBank/DDBJ databases">
        <title>Genome sequencing of Thermotog hypogea.</title>
        <authorList>
            <person name="Zhang X."/>
            <person name="Alvare G."/>
            <person name="Fristensky B."/>
            <person name="Chen L."/>
            <person name="Suen T."/>
            <person name="Chen Q."/>
            <person name="Ma K."/>
        </authorList>
    </citation>
    <scope>NUCLEOTIDE SEQUENCE [LARGE SCALE GENOMIC DNA]</scope>
    <source>
        <strain evidence="17 18">DSM 11164</strain>
    </source>
</reference>
<keyword evidence="6 15" id="KW-0963">Cytoplasm</keyword>
<dbReference type="GO" id="GO:0004422">
    <property type="term" value="F:hypoxanthine phosphoribosyltransferase activity"/>
    <property type="evidence" value="ECO:0007669"/>
    <property type="project" value="InterPro"/>
</dbReference>
<dbReference type="SUPFAM" id="SSF53271">
    <property type="entry name" value="PRTase-like"/>
    <property type="match status" value="1"/>
</dbReference>
<keyword evidence="10 15" id="KW-0660">Purine salvage</keyword>
<name>A0A0X1KRE1_9THEM</name>
<dbReference type="AlphaFoldDB" id="A0A0X1KRE1"/>
<evidence type="ECO:0000256" key="3">
    <source>
        <dbReference type="ARBA" id="ARBA00004669"/>
    </source>
</evidence>
<dbReference type="STRING" id="1123384.AJ81_05815"/>
<dbReference type="PaxDb" id="1123384-AJ81_05815"/>
<dbReference type="GO" id="GO:0032264">
    <property type="term" value="P:IMP salvage"/>
    <property type="evidence" value="ECO:0007669"/>
    <property type="project" value="UniProtKB-UniPathway"/>
</dbReference>
<accession>A0A0X1KRE1</accession>
<evidence type="ECO:0000256" key="12">
    <source>
        <dbReference type="ARBA" id="ARBA00022842"/>
    </source>
</evidence>
<dbReference type="InterPro" id="IPR050408">
    <property type="entry name" value="HGPRT"/>
</dbReference>
<comment type="subcellular location">
    <subcellularLocation>
        <location evidence="2 15">Cytoplasm</location>
    </subcellularLocation>
</comment>
<evidence type="ECO:0000256" key="13">
    <source>
        <dbReference type="ARBA" id="ARBA00048811"/>
    </source>
</evidence>